<dbReference type="CDD" id="cd17932">
    <property type="entry name" value="DEXQc_UvrD"/>
    <property type="match status" value="1"/>
</dbReference>
<name>A0A0C2J7T6_9ACTN</name>
<dbReference type="Proteomes" id="UP000031675">
    <property type="component" value="Unassembled WGS sequence"/>
</dbReference>
<dbReference type="RefSeq" id="WP_040275340.1">
    <property type="nucleotide sequence ID" value="NZ_JROO01000036.1"/>
</dbReference>
<evidence type="ECO:0000256" key="9">
    <source>
        <dbReference type="ARBA" id="ARBA00034808"/>
    </source>
</evidence>
<dbReference type="PROSITE" id="PS51198">
    <property type="entry name" value="UVRD_HELICASE_ATP_BIND"/>
    <property type="match status" value="1"/>
</dbReference>
<dbReference type="InterPro" id="IPR013986">
    <property type="entry name" value="DExx_box_DNA_helicase_dom_sf"/>
</dbReference>
<dbReference type="PROSITE" id="PS51217">
    <property type="entry name" value="UVRD_HELICASE_CTER"/>
    <property type="match status" value="1"/>
</dbReference>
<dbReference type="GO" id="GO:0003677">
    <property type="term" value="F:DNA binding"/>
    <property type="evidence" value="ECO:0007669"/>
    <property type="project" value="UniProtKB-KW"/>
</dbReference>
<keyword evidence="3 11" id="KW-0378">Hydrolase</keyword>
<dbReference type="Gene3D" id="1.10.10.160">
    <property type="match status" value="2"/>
</dbReference>
<keyword evidence="7" id="KW-0413">Isomerase</keyword>
<dbReference type="AlphaFoldDB" id="A0A0C2J7T6"/>
<dbReference type="EMBL" id="JROO01000036">
    <property type="protein sequence ID" value="KIH97526.1"/>
    <property type="molecule type" value="Genomic_DNA"/>
</dbReference>
<dbReference type="PANTHER" id="PTHR11070:SF2">
    <property type="entry name" value="ATP-DEPENDENT DNA HELICASE SRS2"/>
    <property type="match status" value="1"/>
</dbReference>
<comment type="caution">
    <text evidence="15">The sequence shown here is derived from an EMBL/GenBank/DDBJ whole genome shotgun (WGS) entry which is preliminary data.</text>
</comment>
<evidence type="ECO:0000313" key="16">
    <source>
        <dbReference type="Proteomes" id="UP000031675"/>
    </source>
</evidence>
<feature type="compositionally biased region" description="Low complexity" evidence="12">
    <location>
        <begin position="528"/>
        <end position="543"/>
    </location>
</feature>
<dbReference type="Pfam" id="PF13361">
    <property type="entry name" value="UvrD_C"/>
    <property type="match status" value="2"/>
</dbReference>
<dbReference type="InterPro" id="IPR016195">
    <property type="entry name" value="Pol/histidinol_Pase-like"/>
</dbReference>
<evidence type="ECO:0000256" key="5">
    <source>
        <dbReference type="ARBA" id="ARBA00022840"/>
    </source>
</evidence>
<dbReference type="Pfam" id="PF00580">
    <property type="entry name" value="UvrD-helicase"/>
    <property type="match status" value="2"/>
</dbReference>
<evidence type="ECO:0000256" key="6">
    <source>
        <dbReference type="ARBA" id="ARBA00023125"/>
    </source>
</evidence>
<accession>A0A0C2J7T6</accession>
<evidence type="ECO:0000256" key="2">
    <source>
        <dbReference type="ARBA" id="ARBA00022741"/>
    </source>
</evidence>
<feature type="region of interest" description="Disordered" evidence="12">
    <location>
        <begin position="414"/>
        <end position="499"/>
    </location>
</feature>
<keyword evidence="5 11" id="KW-0067">ATP-binding</keyword>
<dbReference type="InterPro" id="IPR000212">
    <property type="entry name" value="DNA_helicase_UvrD/REP"/>
</dbReference>
<dbReference type="GO" id="GO:0005524">
    <property type="term" value="F:ATP binding"/>
    <property type="evidence" value="ECO:0007669"/>
    <property type="project" value="UniProtKB-UniRule"/>
</dbReference>
<evidence type="ECO:0000256" key="10">
    <source>
        <dbReference type="ARBA" id="ARBA00048988"/>
    </source>
</evidence>
<evidence type="ECO:0000256" key="3">
    <source>
        <dbReference type="ARBA" id="ARBA00022801"/>
    </source>
</evidence>
<keyword evidence="16" id="KW-1185">Reference proteome</keyword>
<comment type="similarity">
    <text evidence="1">Belongs to the helicase family. UvrD subfamily.</text>
</comment>
<evidence type="ECO:0000256" key="1">
    <source>
        <dbReference type="ARBA" id="ARBA00009922"/>
    </source>
</evidence>
<dbReference type="Gene3D" id="3.40.50.300">
    <property type="entry name" value="P-loop containing nucleotide triphosphate hydrolases"/>
    <property type="match status" value="4"/>
</dbReference>
<evidence type="ECO:0000259" key="14">
    <source>
        <dbReference type="PROSITE" id="PS51217"/>
    </source>
</evidence>
<feature type="binding site" evidence="11">
    <location>
        <begin position="583"/>
        <end position="590"/>
    </location>
    <ligand>
        <name>ATP</name>
        <dbReference type="ChEBI" id="CHEBI:30616"/>
    </ligand>
</feature>
<dbReference type="CDD" id="cd19067">
    <property type="entry name" value="PfuEndoQ-like"/>
    <property type="match status" value="1"/>
</dbReference>
<dbReference type="CDD" id="cd18807">
    <property type="entry name" value="SF1_C_UvrD"/>
    <property type="match status" value="1"/>
</dbReference>
<reference evidence="16" key="1">
    <citation type="journal article" date="2015" name="Chem. Biol.">
        <title>Structure, bioactivity, and resistance mechanism of streptomonomicin, an unusual lasso Peptide from an understudied halophilic actinomycete.</title>
        <authorList>
            <person name="Metelev M."/>
            <person name="Tietz J.I."/>
            <person name="Melby J.O."/>
            <person name="Blair P.M."/>
            <person name="Zhu L."/>
            <person name="Livnat I."/>
            <person name="Severinov K."/>
            <person name="Mitchell D.A."/>
        </authorList>
    </citation>
    <scope>NUCLEOTIDE SEQUENCE [LARGE SCALE GENOMIC DNA]</scope>
    <source>
        <strain evidence="16">YIM 90003</strain>
    </source>
</reference>
<dbReference type="Gene3D" id="3.20.20.140">
    <property type="entry name" value="Metal-dependent hydrolases"/>
    <property type="match status" value="1"/>
</dbReference>
<sequence>MEFHADLHIHSKYSRACSKDCDLEHLAWWAARKGIAVVGTGDFTHPAWREQLRTKLVPAEPGLFRLTPDIEAEVLRTLPPACRNPVRFMLSVEISTIYKRGERTRKVHHLLYAPTMEAAEAITADLARIGNLASDGRPILGLDSRDLLEITLASDPGSYLVPAHVWTPWFAVLGSKSGFDAVGDCYADLAEHIFAVETGLSSDPEMNWTVSSLDTYTQVSNSDAHSPPMLAREATRFDTDLDYYAVRRALETGDGFRGTVEFFPEEGKYHLDGHRKCGVRLEPDATRDHGGRCPVCGKPLTVGVSHRVFELADRPVGHRPSGAAGFTSLVPLPEIVSEIVGVGPKSKRVRGEVGRLVGELGSELDILTTAPTDEVARVGGTLLGEAVTRLRAGAVVRDAGYDGEYGRIHMFEPGELKSSDSAPALFDADDLAGPSPAPRPASGGPTAQKPPPRGGAEPDGGARDAAGTGPEGGRHEAGERDGGGSEGGEDGGPSGPRAAVLVPEAAAGPAVDAGTSAGSAATVSAPAYAPSPAAHGAPAADSPPLFPDGACTAAPPARSVLDGLDPQQRAAAEAPGGPLLIVAGPGTGKTRTLTRRIAHLVAEQDVAAAGFLAITFTRRAAEELSERLGDLLGERARDLTVATFHRLGLLLLREQYERAGLSADFGIADTAQQREIAAVVAGSEKEGRRLLDRRDSDEATEEDAAYERRLRELDLVDFTDLVALPVRLLGADPELAEHYRRRWPWISVDEYQDVDERQYTLLRLLTAPDGNLTAIGDPDQAIYGFRGADVGFFLRFTADFPGAATVRLGRNYRSNATIVDAAVHAIAPASLLPGRELRAVGDFSDPPRIGLHTAADEKAEASFVARSIDRLLGGTSWHSLDSGRVTGDGDGGLSFSDFCVLYRTDAQSEAIMRAFNTAGVPYQKRSHDRLLARPGVRMVADELAHHAQGPLVEQVRSAVALLCERHAGDEELCTDLRTAGELVRPLAAECGEDLSELLSALAMGAEVDALDPRADRVALLTLHAAKGLEFPVVFLVGCEDGLLPFRLPGEGRISSGAGEDEERRLFFVGMTRAQQRLYLSRARRRTRRGTASDTAPSPFLDALDAGLTMPVDEESAVRKRPRDRQMRLL</sequence>
<dbReference type="OrthoDB" id="5240387at2"/>
<feature type="region of interest" description="Disordered" evidence="12">
    <location>
        <begin position="566"/>
        <end position="585"/>
    </location>
</feature>
<dbReference type="GO" id="GO:0000725">
    <property type="term" value="P:recombinational repair"/>
    <property type="evidence" value="ECO:0007669"/>
    <property type="project" value="TreeGrafter"/>
</dbReference>
<evidence type="ECO:0000256" key="12">
    <source>
        <dbReference type="SAM" id="MobiDB-lite"/>
    </source>
</evidence>
<feature type="region of interest" description="Disordered" evidence="12">
    <location>
        <begin position="528"/>
        <end position="561"/>
    </location>
</feature>
<keyword evidence="6" id="KW-0238">DNA-binding</keyword>
<evidence type="ECO:0000256" key="4">
    <source>
        <dbReference type="ARBA" id="ARBA00022806"/>
    </source>
</evidence>
<dbReference type="Gene3D" id="1.10.486.10">
    <property type="entry name" value="PCRA, domain 4"/>
    <property type="match status" value="1"/>
</dbReference>
<gene>
    <name evidence="15" type="ORF">LP52_18465</name>
</gene>
<evidence type="ECO:0000256" key="11">
    <source>
        <dbReference type="PROSITE-ProRule" id="PRU00560"/>
    </source>
</evidence>
<dbReference type="SUPFAM" id="SSF52540">
    <property type="entry name" value="P-loop containing nucleoside triphosphate hydrolases"/>
    <property type="match status" value="1"/>
</dbReference>
<dbReference type="GO" id="GO:0033202">
    <property type="term" value="C:DNA helicase complex"/>
    <property type="evidence" value="ECO:0007669"/>
    <property type="project" value="TreeGrafter"/>
</dbReference>
<dbReference type="EC" id="5.6.2.4" evidence="9"/>
<keyword evidence="4 11" id="KW-0347">Helicase</keyword>
<feature type="compositionally biased region" description="Basic and acidic residues" evidence="12">
    <location>
        <begin position="472"/>
        <end position="483"/>
    </location>
</feature>
<keyword evidence="2 11" id="KW-0547">Nucleotide-binding</keyword>
<comment type="catalytic activity">
    <reaction evidence="10">
        <text>ATP + H2O = ADP + phosphate + H(+)</text>
        <dbReference type="Rhea" id="RHEA:13065"/>
        <dbReference type="ChEBI" id="CHEBI:15377"/>
        <dbReference type="ChEBI" id="CHEBI:15378"/>
        <dbReference type="ChEBI" id="CHEBI:30616"/>
        <dbReference type="ChEBI" id="CHEBI:43474"/>
        <dbReference type="ChEBI" id="CHEBI:456216"/>
        <dbReference type="EC" id="5.6.2.4"/>
    </reaction>
</comment>
<proteinExistence type="inferred from homology"/>
<dbReference type="SUPFAM" id="SSF89550">
    <property type="entry name" value="PHP domain-like"/>
    <property type="match status" value="1"/>
</dbReference>
<dbReference type="InterPro" id="IPR014016">
    <property type="entry name" value="UvrD-like_ATP-bd"/>
</dbReference>
<dbReference type="STRING" id="183763.LP52_18465"/>
<feature type="domain" description="UvrD-like helicase ATP-binding" evidence="13">
    <location>
        <begin position="562"/>
        <end position="815"/>
    </location>
</feature>
<dbReference type="GO" id="GO:0016887">
    <property type="term" value="F:ATP hydrolysis activity"/>
    <property type="evidence" value="ECO:0007669"/>
    <property type="project" value="RHEA"/>
</dbReference>
<dbReference type="InterPro" id="IPR014017">
    <property type="entry name" value="DNA_helicase_UvrD-like_C"/>
</dbReference>
<evidence type="ECO:0000259" key="13">
    <source>
        <dbReference type="PROSITE" id="PS51198"/>
    </source>
</evidence>
<dbReference type="PANTHER" id="PTHR11070">
    <property type="entry name" value="UVRD / RECB / PCRA DNA HELICASE FAMILY MEMBER"/>
    <property type="match status" value="1"/>
</dbReference>
<organism evidence="15 16">
    <name type="scientific">Streptomonospora alba</name>
    <dbReference type="NCBI Taxonomy" id="183763"/>
    <lineage>
        <taxon>Bacteria</taxon>
        <taxon>Bacillati</taxon>
        <taxon>Actinomycetota</taxon>
        <taxon>Actinomycetes</taxon>
        <taxon>Streptosporangiales</taxon>
        <taxon>Nocardiopsidaceae</taxon>
        <taxon>Streptomonospora</taxon>
    </lineage>
</organism>
<feature type="compositionally biased region" description="Gly residues" evidence="12">
    <location>
        <begin position="484"/>
        <end position="494"/>
    </location>
</feature>
<evidence type="ECO:0000256" key="8">
    <source>
        <dbReference type="ARBA" id="ARBA00034617"/>
    </source>
</evidence>
<dbReference type="GO" id="GO:0005829">
    <property type="term" value="C:cytosol"/>
    <property type="evidence" value="ECO:0007669"/>
    <property type="project" value="TreeGrafter"/>
</dbReference>
<evidence type="ECO:0000256" key="7">
    <source>
        <dbReference type="ARBA" id="ARBA00023235"/>
    </source>
</evidence>
<dbReference type="GO" id="GO:0043138">
    <property type="term" value="F:3'-5' DNA helicase activity"/>
    <property type="evidence" value="ECO:0007669"/>
    <property type="project" value="UniProtKB-EC"/>
</dbReference>
<protein>
    <recommendedName>
        <fullName evidence="9">DNA 3'-5' helicase</fullName>
        <ecNumber evidence="9">5.6.2.4</ecNumber>
    </recommendedName>
</protein>
<feature type="domain" description="UvrD-like helicase C-terminal" evidence="14">
    <location>
        <begin position="816"/>
        <end position="1075"/>
    </location>
</feature>
<comment type="catalytic activity">
    <reaction evidence="8">
        <text>Couples ATP hydrolysis with the unwinding of duplex DNA by translocating in the 3'-5' direction.</text>
        <dbReference type="EC" id="5.6.2.4"/>
    </reaction>
</comment>
<dbReference type="InterPro" id="IPR027417">
    <property type="entry name" value="P-loop_NTPase"/>
</dbReference>
<evidence type="ECO:0000313" key="15">
    <source>
        <dbReference type="EMBL" id="KIH97526.1"/>
    </source>
</evidence>